<dbReference type="PROSITE" id="PS51178">
    <property type="entry name" value="PASTA"/>
    <property type="match status" value="1"/>
</dbReference>
<dbReference type="Proteomes" id="UP001233673">
    <property type="component" value="Unassembled WGS sequence"/>
</dbReference>
<keyword evidence="2" id="KW-0472">Membrane</keyword>
<evidence type="ECO:0000313" key="4">
    <source>
        <dbReference type="EMBL" id="MDP5181568.1"/>
    </source>
</evidence>
<accession>A0ABT9I7N3</accession>
<dbReference type="RefSeq" id="WP_305998287.1">
    <property type="nucleotide sequence ID" value="NZ_JASNFN010000002.1"/>
</dbReference>
<organism evidence="4 5">
    <name type="scientific">Blastococcus carthaginiensis</name>
    <dbReference type="NCBI Taxonomy" id="3050034"/>
    <lineage>
        <taxon>Bacteria</taxon>
        <taxon>Bacillati</taxon>
        <taxon>Actinomycetota</taxon>
        <taxon>Actinomycetes</taxon>
        <taxon>Geodermatophilales</taxon>
        <taxon>Geodermatophilaceae</taxon>
        <taxon>Blastococcus</taxon>
    </lineage>
</organism>
<feature type="domain" description="PASTA" evidence="3">
    <location>
        <begin position="200"/>
        <end position="261"/>
    </location>
</feature>
<dbReference type="InterPro" id="IPR005543">
    <property type="entry name" value="PASTA_dom"/>
</dbReference>
<gene>
    <name evidence="4" type="ORF">QOZ88_02875</name>
</gene>
<keyword evidence="2" id="KW-1133">Transmembrane helix</keyword>
<dbReference type="SMART" id="SM00740">
    <property type="entry name" value="PASTA"/>
    <property type="match status" value="1"/>
</dbReference>
<dbReference type="CDD" id="cd06577">
    <property type="entry name" value="PASTA_pknB"/>
    <property type="match status" value="1"/>
</dbReference>
<protein>
    <submittedName>
        <fullName evidence="4">PASTA domain-containing protein</fullName>
    </submittedName>
</protein>
<dbReference type="EMBL" id="JASNFN010000002">
    <property type="protein sequence ID" value="MDP5181568.1"/>
    <property type="molecule type" value="Genomic_DNA"/>
</dbReference>
<dbReference type="Gene3D" id="3.30.10.20">
    <property type="match status" value="1"/>
</dbReference>
<keyword evidence="2" id="KW-0812">Transmembrane</keyword>
<evidence type="ECO:0000313" key="5">
    <source>
        <dbReference type="Proteomes" id="UP001233673"/>
    </source>
</evidence>
<evidence type="ECO:0000256" key="2">
    <source>
        <dbReference type="SAM" id="Phobius"/>
    </source>
</evidence>
<evidence type="ECO:0000259" key="3">
    <source>
        <dbReference type="PROSITE" id="PS51178"/>
    </source>
</evidence>
<reference evidence="5" key="1">
    <citation type="submission" date="2023-05" db="EMBL/GenBank/DDBJ databases">
        <title>Draft genome of Pseudofrankia sp. BMG5.37.</title>
        <authorList>
            <person name="Gtari M."/>
            <person name="Ghodhbane F."/>
            <person name="Sbissi I."/>
        </authorList>
    </citation>
    <scope>NUCLEOTIDE SEQUENCE [LARGE SCALE GENOMIC DNA]</scope>
    <source>
        <strain evidence="5">BMG 814</strain>
    </source>
</reference>
<feature type="compositionally biased region" description="Gly residues" evidence="1">
    <location>
        <begin position="18"/>
        <end position="27"/>
    </location>
</feature>
<evidence type="ECO:0000256" key="1">
    <source>
        <dbReference type="SAM" id="MobiDB-lite"/>
    </source>
</evidence>
<name>A0ABT9I7N3_9ACTN</name>
<dbReference type="SUPFAM" id="SSF54184">
    <property type="entry name" value="Penicillin-binding protein 2x (pbp-2x), c-terminal domain"/>
    <property type="match status" value="1"/>
</dbReference>
<sequence>MEPTAAVAGGQVTVTGSCPGGSGGAGGTDDTTGDIRARAVPPSTDLSIAGRSVGSVPLATDGSFAGPVRMPTGLGAGETQFSTACGGSASFTVLQAPHLEITPSAVVAGEDVTATGTCRVGRVGERLTAVELITDDGDVLATAPLDGRTGVLARVTFTVSEALRPGEHLITSSCDGRETLTIRAMPTSDPPRQVPPGAVDPEETLVAVPDLIGLTEDEARATLGGELVLSVNGGTGRVVRQDPPPDAGVTPGDTVAVDLEEAGTVLGTSWWVPAGAGGLAGLVLAVLLAGTVGSPRARRHRRERRWVHDQVHIGSSPAAWQLPDVPAAVVPSLDLFVEVRQEPARLRLQEVVDAHE</sequence>
<keyword evidence="5" id="KW-1185">Reference proteome</keyword>
<dbReference type="Pfam" id="PF03793">
    <property type="entry name" value="PASTA"/>
    <property type="match status" value="1"/>
</dbReference>
<feature type="region of interest" description="Disordered" evidence="1">
    <location>
        <begin position="1"/>
        <end position="51"/>
    </location>
</feature>
<proteinExistence type="predicted"/>
<feature type="transmembrane region" description="Helical" evidence="2">
    <location>
        <begin position="270"/>
        <end position="292"/>
    </location>
</feature>
<comment type="caution">
    <text evidence="4">The sequence shown here is derived from an EMBL/GenBank/DDBJ whole genome shotgun (WGS) entry which is preliminary data.</text>
</comment>